<feature type="region of interest" description="Disordered" evidence="1">
    <location>
        <begin position="54"/>
        <end position="88"/>
    </location>
</feature>
<dbReference type="Proteomes" id="UP001234178">
    <property type="component" value="Unassembled WGS sequence"/>
</dbReference>
<sequence length="104" mass="11491">MAQKFSVLIVKELQASLNSEGKAKNDVYRRRNIRATHQASKSLKAGKCYSRVDGAKKRPKIQKKSNGAAVIAPNKAPRNNGEPMTTDTGVPLMLKYAYQETQTV</sequence>
<reference evidence="2 3" key="1">
    <citation type="journal article" date="2023" name="Nucleic Acids Res.">
        <title>The hologenome of Daphnia magna reveals possible DNA methylation and microbiome-mediated evolution of the host genome.</title>
        <authorList>
            <person name="Chaturvedi A."/>
            <person name="Li X."/>
            <person name="Dhandapani V."/>
            <person name="Marshall H."/>
            <person name="Kissane S."/>
            <person name="Cuenca-Cambronero M."/>
            <person name="Asole G."/>
            <person name="Calvet F."/>
            <person name="Ruiz-Romero M."/>
            <person name="Marangio P."/>
            <person name="Guigo R."/>
            <person name="Rago D."/>
            <person name="Mirbahai L."/>
            <person name="Eastwood N."/>
            <person name="Colbourne J.K."/>
            <person name="Zhou J."/>
            <person name="Mallon E."/>
            <person name="Orsini L."/>
        </authorList>
    </citation>
    <scope>NUCLEOTIDE SEQUENCE [LARGE SCALE GENOMIC DNA]</scope>
    <source>
        <strain evidence="2">LRV0_1</strain>
    </source>
</reference>
<accession>A0ABR0AH81</accession>
<keyword evidence="3" id="KW-1185">Reference proteome</keyword>
<name>A0ABR0AH81_9CRUS</name>
<protein>
    <submittedName>
        <fullName evidence="2">Uncharacterized protein</fullName>
    </submittedName>
</protein>
<evidence type="ECO:0000256" key="1">
    <source>
        <dbReference type="SAM" id="MobiDB-lite"/>
    </source>
</evidence>
<gene>
    <name evidence="2" type="ORF">OUZ56_009894</name>
</gene>
<comment type="caution">
    <text evidence="2">The sequence shown here is derived from an EMBL/GenBank/DDBJ whole genome shotgun (WGS) entry which is preliminary data.</text>
</comment>
<proteinExistence type="predicted"/>
<organism evidence="2 3">
    <name type="scientific">Daphnia magna</name>
    <dbReference type="NCBI Taxonomy" id="35525"/>
    <lineage>
        <taxon>Eukaryota</taxon>
        <taxon>Metazoa</taxon>
        <taxon>Ecdysozoa</taxon>
        <taxon>Arthropoda</taxon>
        <taxon>Crustacea</taxon>
        <taxon>Branchiopoda</taxon>
        <taxon>Diplostraca</taxon>
        <taxon>Cladocera</taxon>
        <taxon>Anomopoda</taxon>
        <taxon>Daphniidae</taxon>
        <taxon>Daphnia</taxon>
    </lineage>
</organism>
<dbReference type="EMBL" id="JAOYFB010000037">
    <property type="protein sequence ID" value="KAK4024471.1"/>
    <property type="molecule type" value="Genomic_DNA"/>
</dbReference>
<evidence type="ECO:0000313" key="2">
    <source>
        <dbReference type="EMBL" id="KAK4024471.1"/>
    </source>
</evidence>
<evidence type="ECO:0000313" key="3">
    <source>
        <dbReference type="Proteomes" id="UP001234178"/>
    </source>
</evidence>